<comment type="caution">
    <text evidence="4">The sequence shown here is derived from an EMBL/GenBank/DDBJ whole genome shotgun (WGS) entry which is preliminary data.</text>
</comment>
<name>A0ABN8RGJ7_9CNID</name>
<proteinExistence type="predicted"/>
<dbReference type="CDD" id="cd00037">
    <property type="entry name" value="CLECT"/>
    <property type="match status" value="1"/>
</dbReference>
<dbReference type="InterPro" id="IPR050111">
    <property type="entry name" value="C-type_lectin/snaclec_domain"/>
</dbReference>
<dbReference type="PROSITE" id="PS00022">
    <property type="entry name" value="EGF_1"/>
    <property type="match status" value="1"/>
</dbReference>
<dbReference type="SMART" id="SM00034">
    <property type="entry name" value="CLECT"/>
    <property type="match status" value="1"/>
</dbReference>
<dbReference type="InterPro" id="IPR016186">
    <property type="entry name" value="C-type_lectin-like/link_sf"/>
</dbReference>
<evidence type="ECO:0000313" key="4">
    <source>
        <dbReference type="EMBL" id="CAH3176437.1"/>
    </source>
</evidence>
<evidence type="ECO:0000259" key="2">
    <source>
        <dbReference type="PROSITE" id="PS50026"/>
    </source>
</evidence>
<sequence length="266" mass="30887">FPVIAREYNRVLIFKEPVEDKILPGHVIRTEKVPNEGSCRVKCFLEPNCVSINVGPADDQGPRICELNDLTDENPLQTGLEERPGHIHYSAENICHRNPCPGENFICQVGFTAKRYQCVCRDGFKGENCDEACQQGWNGNGTSCYKLFTSPELTWENAQEECKQIGGNLVKIESSPEEKYLLETAYSRASRYYWIGLSYSANDSVWKWADGTIWDGYQNWFRDNRRNFTHWSPCTVMRIIKWPSYYYVKWYLRSCSTRHGYICEKP</sequence>
<feature type="non-terminal residue" evidence="4">
    <location>
        <position position="1"/>
    </location>
</feature>
<keyword evidence="1" id="KW-0245">EGF-like domain</keyword>
<dbReference type="InterPro" id="IPR000742">
    <property type="entry name" value="EGF"/>
</dbReference>
<organism evidence="4 5">
    <name type="scientific">Porites evermanni</name>
    <dbReference type="NCBI Taxonomy" id="104178"/>
    <lineage>
        <taxon>Eukaryota</taxon>
        <taxon>Metazoa</taxon>
        <taxon>Cnidaria</taxon>
        <taxon>Anthozoa</taxon>
        <taxon>Hexacorallia</taxon>
        <taxon>Scleractinia</taxon>
        <taxon>Fungiina</taxon>
        <taxon>Poritidae</taxon>
        <taxon>Porites</taxon>
    </lineage>
</organism>
<accession>A0ABN8RGJ7</accession>
<dbReference type="PROSITE" id="PS50041">
    <property type="entry name" value="C_TYPE_LECTIN_2"/>
    <property type="match status" value="1"/>
</dbReference>
<dbReference type="PANTHER" id="PTHR22803">
    <property type="entry name" value="MANNOSE, PHOSPHOLIPASE, LECTIN RECEPTOR RELATED"/>
    <property type="match status" value="1"/>
</dbReference>
<dbReference type="Gene3D" id="2.10.25.10">
    <property type="entry name" value="Laminin"/>
    <property type="match status" value="1"/>
</dbReference>
<feature type="domain" description="EGF-like" evidence="2">
    <location>
        <begin position="91"/>
        <end position="130"/>
    </location>
</feature>
<dbReference type="EMBL" id="CALNXI010001759">
    <property type="protein sequence ID" value="CAH3176437.1"/>
    <property type="molecule type" value="Genomic_DNA"/>
</dbReference>
<dbReference type="PROSITE" id="PS50026">
    <property type="entry name" value="EGF_3"/>
    <property type="match status" value="1"/>
</dbReference>
<keyword evidence="5" id="KW-1185">Reference proteome</keyword>
<dbReference type="SUPFAM" id="SSF56436">
    <property type="entry name" value="C-type lectin-like"/>
    <property type="match status" value="1"/>
</dbReference>
<dbReference type="InterPro" id="IPR016187">
    <property type="entry name" value="CTDL_fold"/>
</dbReference>
<dbReference type="InterPro" id="IPR001304">
    <property type="entry name" value="C-type_lectin-like"/>
</dbReference>
<dbReference type="Pfam" id="PF00059">
    <property type="entry name" value="Lectin_C"/>
    <property type="match status" value="1"/>
</dbReference>
<dbReference type="Proteomes" id="UP001159427">
    <property type="component" value="Unassembled WGS sequence"/>
</dbReference>
<protein>
    <submittedName>
        <fullName evidence="4">Uncharacterized protein</fullName>
    </submittedName>
</protein>
<reference evidence="4 5" key="1">
    <citation type="submission" date="2022-05" db="EMBL/GenBank/DDBJ databases">
        <authorList>
            <consortium name="Genoscope - CEA"/>
            <person name="William W."/>
        </authorList>
    </citation>
    <scope>NUCLEOTIDE SEQUENCE [LARGE SCALE GENOMIC DNA]</scope>
</reference>
<evidence type="ECO:0000256" key="1">
    <source>
        <dbReference type="PROSITE-ProRule" id="PRU00076"/>
    </source>
</evidence>
<evidence type="ECO:0000259" key="3">
    <source>
        <dbReference type="PROSITE" id="PS50041"/>
    </source>
</evidence>
<feature type="disulfide bond" evidence="1">
    <location>
        <begin position="120"/>
        <end position="129"/>
    </location>
</feature>
<dbReference type="Gene3D" id="3.10.100.10">
    <property type="entry name" value="Mannose-Binding Protein A, subunit A"/>
    <property type="match status" value="1"/>
</dbReference>
<keyword evidence="1" id="KW-1015">Disulfide bond</keyword>
<evidence type="ECO:0000313" key="5">
    <source>
        <dbReference type="Proteomes" id="UP001159427"/>
    </source>
</evidence>
<comment type="caution">
    <text evidence="1">Lacks conserved residue(s) required for the propagation of feature annotation.</text>
</comment>
<feature type="domain" description="C-type lectin" evidence="3">
    <location>
        <begin position="140"/>
        <end position="264"/>
    </location>
</feature>
<gene>
    <name evidence="4" type="ORF">PEVE_00010651</name>
</gene>